<name>A0A4R6FZ95_9SPHN</name>
<evidence type="ECO:0000256" key="1">
    <source>
        <dbReference type="SAM" id="MobiDB-lite"/>
    </source>
</evidence>
<keyword evidence="3" id="KW-1185">Reference proteome</keyword>
<evidence type="ECO:0008006" key="4">
    <source>
        <dbReference type="Google" id="ProtNLM"/>
    </source>
</evidence>
<dbReference type="Proteomes" id="UP000295493">
    <property type="component" value="Unassembled WGS sequence"/>
</dbReference>
<feature type="region of interest" description="Disordered" evidence="1">
    <location>
        <begin position="90"/>
        <end position="123"/>
    </location>
</feature>
<proteinExistence type="predicted"/>
<feature type="compositionally biased region" description="Basic and acidic residues" evidence="1">
    <location>
        <begin position="90"/>
        <end position="99"/>
    </location>
</feature>
<dbReference type="Pfam" id="PF10691">
    <property type="entry name" value="DUF2497"/>
    <property type="match status" value="1"/>
</dbReference>
<comment type="caution">
    <text evidence="2">The sequence shown here is derived from an EMBL/GenBank/DDBJ whole genome shotgun (WGS) entry which is preliminary data.</text>
</comment>
<organism evidence="2 3">
    <name type="scientific">Stakelama pacifica</name>
    <dbReference type="NCBI Taxonomy" id="517720"/>
    <lineage>
        <taxon>Bacteria</taxon>
        <taxon>Pseudomonadati</taxon>
        <taxon>Pseudomonadota</taxon>
        <taxon>Alphaproteobacteria</taxon>
        <taxon>Sphingomonadales</taxon>
        <taxon>Sphingomonadaceae</taxon>
        <taxon>Stakelama</taxon>
    </lineage>
</organism>
<evidence type="ECO:0000313" key="2">
    <source>
        <dbReference type="EMBL" id="TDN86484.1"/>
    </source>
</evidence>
<protein>
    <recommendedName>
        <fullName evidence="4">DUF2497 domain-containing protein</fullName>
    </recommendedName>
</protein>
<dbReference type="RefSeq" id="WP_229668012.1">
    <property type="nucleotide sequence ID" value="NZ_BMLU01000001.1"/>
</dbReference>
<accession>A0A4R6FZ95</accession>
<feature type="region of interest" description="Disordered" evidence="1">
    <location>
        <begin position="16"/>
        <end position="56"/>
    </location>
</feature>
<sequence>MRDISNETSMEDILSSIKRIIADDGEGAPSRSASRRQRRSADAPDEDERAGGRDPADAVLELREAIAEAGEDALARSRFLIDEGVGERAANRALGKDDAAGSGADSGKAEEETIVSRQAADASRGKLESLSRMVVKPETPGSDTLEGMVREMLRPMLREWMDANLPGLVERMVQREIERITERGS</sequence>
<dbReference type="AlphaFoldDB" id="A0A4R6FZ95"/>
<dbReference type="EMBL" id="SNWD01000001">
    <property type="protein sequence ID" value="TDN86484.1"/>
    <property type="molecule type" value="Genomic_DNA"/>
</dbReference>
<reference evidence="2 3" key="1">
    <citation type="submission" date="2019-03" db="EMBL/GenBank/DDBJ databases">
        <title>Genomic Encyclopedia of Type Strains, Phase IV (KMG-IV): sequencing the most valuable type-strain genomes for metagenomic binning, comparative biology and taxonomic classification.</title>
        <authorList>
            <person name="Goeker M."/>
        </authorList>
    </citation>
    <scope>NUCLEOTIDE SEQUENCE [LARGE SCALE GENOMIC DNA]</scope>
    <source>
        <strain evidence="2 3">DSM 25059</strain>
    </source>
</reference>
<gene>
    <name evidence="2" type="ORF">EV664_10154</name>
</gene>
<dbReference type="InterPro" id="IPR019632">
    <property type="entry name" value="DUF2497"/>
</dbReference>
<evidence type="ECO:0000313" key="3">
    <source>
        <dbReference type="Proteomes" id="UP000295493"/>
    </source>
</evidence>